<comment type="caution">
    <text evidence="2">The sequence shown here is derived from an EMBL/GenBank/DDBJ whole genome shotgun (WGS) entry which is preliminary data.</text>
</comment>
<gene>
    <name evidence="2" type="ORF">RDB_LOCUS96847</name>
</gene>
<evidence type="ECO:0000313" key="3">
    <source>
        <dbReference type="Proteomes" id="UP000663827"/>
    </source>
</evidence>
<dbReference type="InterPro" id="IPR024079">
    <property type="entry name" value="MetalloPept_cat_dom_sf"/>
</dbReference>
<dbReference type="AlphaFoldDB" id="A0A8H3HY87"/>
<sequence length="625" mass="69680">MKLLVLGLLVGRLVVTHKVVNEDEKTSYQILLSRDRQSRECQLSSIRSIPLHKALRHSPIYVETKPSRCTWDPKSACQLDDILITGRHLSSIDNNMAHECSNTIRVPASASVHPQLVLSKSPAPRLDVHALPNLITGPIPNRINIVFFSDGYIAEEQQKFLDDATRLARAISINQTYAPVAPLLNFWGAFTPSNQSGIGVGGKPKDTVYGLYRDGTELRGVYTSKPEVANAACESMGKQCNYPLLLGNDPLYGGLGGEFTISTASVLNGPLVLRHELGHSIIWVGDEYDGSVYFGVNADNYTQHDQNVGWSHWLEDTNSPPRIERNSVPLLIYPWTMLNASTPWLTNFTTDGTFNSAVLRMSLSGIPDESHLEISLDGTIATWRTNPEIGIDRSFYDIPIGKLENGTHELKFALGERGKEGLAQLCSVEIIEYGNAAEFNTTAGYVGAFPTYSPLEYEDPGPDPDRPALHYAHTVTHKKWTTTSYRPTNEDCLMRQVAQPNFCVVCTEGLWIRLLGRVSLIDRVSFYDSTVRGADTGIELSLVALAQYRSPAEAEYLAQKRVKEAYRIRWFSYGREMKKWQNATRVDVECASVGPVEVEVEFASNEIRKDTKGYAKDRFKLLLDC</sequence>
<dbReference type="EMBL" id="CAJNJQ010002026">
    <property type="protein sequence ID" value="CAE7158838.1"/>
    <property type="molecule type" value="Genomic_DNA"/>
</dbReference>
<organism evidence="2 3">
    <name type="scientific">Rhizoctonia solani</name>
    <dbReference type="NCBI Taxonomy" id="456999"/>
    <lineage>
        <taxon>Eukaryota</taxon>
        <taxon>Fungi</taxon>
        <taxon>Dikarya</taxon>
        <taxon>Basidiomycota</taxon>
        <taxon>Agaricomycotina</taxon>
        <taxon>Agaricomycetes</taxon>
        <taxon>Cantharellales</taxon>
        <taxon>Ceratobasidiaceae</taxon>
        <taxon>Rhizoctonia</taxon>
    </lineage>
</organism>
<accession>A0A8H3HY87</accession>
<feature type="chain" id="PRO_5034048585" description="IgA peptidase M64-domain-containing protein" evidence="1">
    <location>
        <begin position="17"/>
        <end position="625"/>
    </location>
</feature>
<evidence type="ECO:0000313" key="2">
    <source>
        <dbReference type="EMBL" id="CAE7158838.1"/>
    </source>
</evidence>
<name>A0A8H3HY87_9AGAM</name>
<dbReference type="InterPro" id="IPR019026">
    <property type="entry name" value="Peptidase_M64_IgA"/>
</dbReference>
<dbReference type="Proteomes" id="UP000663827">
    <property type="component" value="Unassembled WGS sequence"/>
</dbReference>
<dbReference type="Pfam" id="PF09471">
    <property type="entry name" value="Peptidase_M64"/>
    <property type="match status" value="1"/>
</dbReference>
<reference evidence="2" key="1">
    <citation type="submission" date="2021-01" db="EMBL/GenBank/DDBJ databases">
        <authorList>
            <person name="Kaushik A."/>
        </authorList>
    </citation>
    <scope>NUCLEOTIDE SEQUENCE</scope>
    <source>
        <strain evidence="2">AG5</strain>
    </source>
</reference>
<dbReference type="Gene3D" id="3.40.390.10">
    <property type="entry name" value="Collagenase (Catalytic Domain)"/>
    <property type="match status" value="1"/>
</dbReference>
<evidence type="ECO:0000256" key="1">
    <source>
        <dbReference type="SAM" id="SignalP"/>
    </source>
</evidence>
<feature type="signal peptide" evidence="1">
    <location>
        <begin position="1"/>
        <end position="16"/>
    </location>
</feature>
<keyword evidence="1" id="KW-0732">Signal</keyword>
<protein>
    <recommendedName>
        <fullName evidence="4">IgA peptidase M64-domain-containing protein</fullName>
    </recommendedName>
</protein>
<evidence type="ECO:0008006" key="4">
    <source>
        <dbReference type="Google" id="ProtNLM"/>
    </source>
</evidence>
<proteinExistence type="predicted"/>
<dbReference type="GO" id="GO:0008237">
    <property type="term" value="F:metallopeptidase activity"/>
    <property type="evidence" value="ECO:0007669"/>
    <property type="project" value="InterPro"/>
</dbReference>